<accession>A0ABD0KQV3</accession>
<dbReference type="Proteomes" id="UP001519460">
    <property type="component" value="Unassembled WGS sequence"/>
</dbReference>
<keyword evidence="8" id="KW-1185">Reference proteome</keyword>
<dbReference type="InterPro" id="IPR008826">
    <property type="entry name" value="Se-bd"/>
</dbReference>
<evidence type="ECO:0000256" key="6">
    <source>
        <dbReference type="ARBA" id="ARBA00047539"/>
    </source>
</evidence>
<dbReference type="EMBL" id="JACVVK020000139">
    <property type="protein sequence ID" value="KAK7489298.1"/>
    <property type="molecule type" value="Genomic_DNA"/>
</dbReference>
<comment type="similarity">
    <text evidence="2">Belongs to the selenium-binding protein family.</text>
</comment>
<protein>
    <recommendedName>
        <fullName evidence="4">Methanethiol oxidase</fullName>
        <ecNumber evidence="3">1.8.3.4</ecNumber>
    </recommendedName>
</protein>
<dbReference type="AlphaFoldDB" id="A0ABD0KQV3"/>
<dbReference type="EC" id="1.8.3.4" evidence="3"/>
<organism evidence="7 8">
    <name type="scientific">Batillaria attramentaria</name>
    <dbReference type="NCBI Taxonomy" id="370345"/>
    <lineage>
        <taxon>Eukaryota</taxon>
        <taxon>Metazoa</taxon>
        <taxon>Spiralia</taxon>
        <taxon>Lophotrochozoa</taxon>
        <taxon>Mollusca</taxon>
        <taxon>Gastropoda</taxon>
        <taxon>Caenogastropoda</taxon>
        <taxon>Sorbeoconcha</taxon>
        <taxon>Cerithioidea</taxon>
        <taxon>Batillariidae</taxon>
        <taxon>Batillaria</taxon>
    </lineage>
</organism>
<evidence type="ECO:0000313" key="7">
    <source>
        <dbReference type="EMBL" id="KAK7489298.1"/>
    </source>
</evidence>
<evidence type="ECO:0000256" key="4">
    <source>
        <dbReference type="ARBA" id="ARBA00015601"/>
    </source>
</evidence>
<evidence type="ECO:0000256" key="5">
    <source>
        <dbReference type="ARBA" id="ARBA00023266"/>
    </source>
</evidence>
<dbReference type="PANTHER" id="PTHR23300:SF0">
    <property type="entry name" value="METHANETHIOL OXIDASE"/>
    <property type="match status" value="1"/>
</dbReference>
<evidence type="ECO:0000256" key="2">
    <source>
        <dbReference type="ARBA" id="ARBA00005606"/>
    </source>
</evidence>
<sequence>MTDLDDVSDDVTCVLIAGSTCKGPGYKSPQEAIRNAPREKLMYCQCIVPPNERHRRHDCMATVDIDPTSPTYCQVISRWMAPYKGDELHHSGWNVCSSCHGDTTKTRNRLVLPCFNSDRIYVLDTGTNPRQPELFRVIEPNEVHKKTGLGAPHTSHCLGSGQVMISCIADANGNGGKSGFILLDGQDFDIVDTWERGPSPKFGYDFWYQPRHNVMASSGFGAPSVWRNGFVPEHVDKGLYEKSIHFWDWQTHKLVQSIDLGKDGLIPLEIRFLHNPDATEGFVGAALGSCVFRFFRKPDKTWGAEKVIDIPAKTVEGWTDKELPSLVTFIILSLDDRYLYLSNWFHGDIRQYDITDTRKPKLVGQIFIGGMLCRDRKKVKVIKDPEGQVQDYTEPLFVKGKRVEGGPQMLQLSLDGKRLYVCNSLLSVWDQQFYPDMPRNGSVMLQIDVDTEKGGLKLNREFLVDFGASPDGPFLTHEIRYDGGDCTSDIWL</sequence>
<dbReference type="Pfam" id="PF05694">
    <property type="entry name" value="SBP56"/>
    <property type="match status" value="1"/>
</dbReference>
<evidence type="ECO:0000256" key="1">
    <source>
        <dbReference type="ARBA" id="ARBA00005177"/>
    </source>
</evidence>
<comment type="pathway">
    <text evidence="1">Organosulfur degradation.</text>
</comment>
<reference evidence="7 8" key="1">
    <citation type="journal article" date="2023" name="Sci. Data">
        <title>Genome assembly of the Korean intertidal mud-creeper Batillaria attramentaria.</title>
        <authorList>
            <person name="Patra A.K."/>
            <person name="Ho P.T."/>
            <person name="Jun S."/>
            <person name="Lee S.J."/>
            <person name="Kim Y."/>
            <person name="Won Y.J."/>
        </authorList>
    </citation>
    <scope>NUCLEOTIDE SEQUENCE [LARGE SCALE GENOMIC DNA]</scope>
    <source>
        <strain evidence="7">Wonlab-2016</strain>
    </source>
</reference>
<evidence type="ECO:0000313" key="8">
    <source>
        <dbReference type="Proteomes" id="UP001519460"/>
    </source>
</evidence>
<gene>
    <name evidence="7" type="ORF">BaRGS_00019406</name>
</gene>
<name>A0ABD0KQV3_9CAEN</name>
<dbReference type="GO" id="GO:0018549">
    <property type="term" value="F:methanethiol oxidase activity"/>
    <property type="evidence" value="ECO:0007669"/>
    <property type="project" value="UniProtKB-EC"/>
</dbReference>
<dbReference type="SUPFAM" id="SSF75011">
    <property type="entry name" value="3-carboxy-cis,cis-mucoante lactonizing enzyme"/>
    <property type="match status" value="1"/>
</dbReference>
<comment type="catalytic activity">
    <reaction evidence="6">
        <text>methanethiol + O2 + H2O = hydrogen sulfide + formaldehyde + H2O2 + H(+)</text>
        <dbReference type="Rhea" id="RHEA:11812"/>
        <dbReference type="ChEBI" id="CHEBI:15377"/>
        <dbReference type="ChEBI" id="CHEBI:15378"/>
        <dbReference type="ChEBI" id="CHEBI:15379"/>
        <dbReference type="ChEBI" id="CHEBI:16007"/>
        <dbReference type="ChEBI" id="CHEBI:16240"/>
        <dbReference type="ChEBI" id="CHEBI:16842"/>
        <dbReference type="ChEBI" id="CHEBI:29919"/>
        <dbReference type="EC" id="1.8.3.4"/>
    </reaction>
</comment>
<dbReference type="Gene3D" id="2.130.10.10">
    <property type="entry name" value="YVTN repeat-like/Quinoprotein amine dehydrogenase"/>
    <property type="match status" value="1"/>
</dbReference>
<dbReference type="InterPro" id="IPR015943">
    <property type="entry name" value="WD40/YVTN_repeat-like_dom_sf"/>
</dbReference>
<evidence type="ECO:0000256" key="3">
    <source>
        <dbReference type="ARBA" id="ARBA00012510"/>
    </source>
</evidence>
<keyword evidence="5" id="KW-0711">Selenium</keyword>
<dbReference type="PANTHER" id="PTHR23300">
    <property type="entry name" value="METHANETHIOL OXIDASE"/>
    <property type="match status" value="1"/>
</dbReference>
<proteinExistence type="inferred from homology"/>
<comment type="caution">
    <text evidence="7">The sequence shown here is derived from an EMBL/GenBank/DDBJ whole genome shotgun (WGS) entry which is preliminary data.</text>
</comment>